<dbReference type="InterPro" id="IPR041577">
    <property type="entry name" value="RT_RNaseH_2"/>
</dbReference>
<feature type="domain" description="Reverse transcriptase" evidence="2">
    <location>
        <begin position="889"/>
        <end position="1029"/>
    </location>
</feature>
<evidence type="ECO:0000256" key="1">
    <source>
        <dbReference type="SAM" id="MobiDB-lite"/>
    </source>
</evidence>
<feature type="compositionally biased region" description="Basic and acidic residues" evidence="1">
    <location>
        <begin position="109"/>
        <end position="119"/>
    </location>
</feature>
<feature type="compositionally biased region" description="Low complexity" evidence="1">
    <location>
        <begin position="147"/>
        <end position="172"/>
    </location>
</feature>
<evidence type="ECO:0000259" key="3">
    <source>
        <dbReference type="Pfam" id="PF03732"/>
    </source>
</evidence>
<dbReference type="Pfam" id="PF17919">
    <property type="entry name" value="RT_RNaseH_2"/>
    <property type="match status" value="1"/>
</dbReference>
<feature type="region of interest" description="Disordered" evidence="1">
    <location>
        <begin position="1"/>
        <end position="68"/>
    </location>
</feature>
<feature type="compositionally biased region" description="Basic and acidic residues" evidence="1">
    <location>
        <begin position="203"/>
        <end position="221"/>
    </location>
</feature>
<dbReference type="AlphaFoldDB" id="A0A2Z6N711"/>
<feature type="compositionally biased region" description="Basic and acidic residues" evidence="1">
    <location>
        <begin position="385"/>
        <end position="406"/>
    </location>
</feature>
<feature type="compositionally biased region" description="Basic and acidic residues" evidence="1">
    <location>
        <begin position="366"/>
        <end position="376"/>
    </location>
</feature>
<evidence type="ECO:0008006" key="7">
    <source>
        <dbReference type="Google" id="ProtNLM"/>
    </source>
</evidence>
<dbReference type="InterPro" id="IPR005162">
    <property type="entry name" value="Retrotrans_gag_dom"/>
</dbReference>
<dbReference type="CDD" id="cd00303">
    <property type="entry name" value="retropepsin_like"/>
    <property type="match status" value="1"/>
</dbReference>
<feature type="compositionally biased region" description="Basic and acidic residues" evidence="1">
    <location>
        <begin position="176"/>
        <end position="196"/>
    </location>
</feature>
<name>A0A2Z6N711_TRISU</name>
<feature type="region of interest" description="Disordered" evidence="1">
    <location>
        <begin position="366"/>
        <end position="422"/>
    </location>
</feature>
<dbReference type="SUPFAM" id="SSF56672">
    <property type="entry name" value="DNA/RNA polymerases"/>
    <property type="match status" value="1"/>
</dbReference>
<dbReference type="PANTHER" id="PTHR24559">
    <property type="entry name" value="TRANSPOSON TY3-I GAG-POL POLYPROTEIN"/>
    <property type="match status" value="1"/>
</dbReference>
<accession>A0A2Z6N711</accession>
<feature type="compositionally biased region" description="Pro residues" evidence="1">
    <location>
        <begin position="43"/>
        <end position="58"/>
    </location>
</feature>
<dbReference type="Gene3D" id="3.10.10.10">
    <property type="entry name" value="HIV Type 1 Reverse Transcriptase, subunit A, domain 1"/>
    <property type="match status" value="1"/>
</dbReference>
<dbReference type="InterPro" id="IPR043502">
    <property type="entry name" value="DNA/RNA_pol_sf"/>
</dbReference>
<dbReference type="InterPro" id="IPR021109">
    <property type="entry name" value="Peptidase_aspartic_dom_sf"/>
</dbReference>
<feature type="compositionally biased region" description="Low complexity" evidence="1">
    <location>
        <begin position="120"/>
        <end position="139"/>
    </location>
</feature>
<feature type="domain" description="Retrotransposon gag" evidence="3">
    <location>
        <begin position="242"/>
        <end position="333"/>
    </location>
</feature>
<dbReference type="OrthoDB" id="1740536at2759"/>
<dbReference type="EMBL" id="DF973473">
    <property type="protein sequence ID" value="GAU31940.1"/>
    <property type="molecule type" value="Genomic_DNA"/>
</dbReference>
<reference evidence="6" key="1">
    <citation type="journal article" date="2017" name="Front. Plant Sci.">
        <title>Climate Clever Clovers: New Paradigm to Reduce the Environmental Footprint of Ruminants by Breeding Low Methanogenic Forages Utilizing Haplotype Variation.</title>
        <authorList>
            <person name="Kaur P."/>
            <person name="Appels R."/>
            <person name="Bayer P.E."/>
            <person name="Keeble-Gagnere G."/>
            <person name="Wang J."/>
            <person name="Hirakawa H."/>
            <person name="Shirasawa K."/>
            <person name="Vercoe P."/>
            <person name="Stefanova K."/>
            <person name="Durmic Z."/>
            <person name="Nichols P."/>
            <person name="Revell C."/>
            <person name="Isobe S.N."/>
            <person name="Edwards D."/>
            <person name="Erskine W."/>
        </authorList>
    </citation>
    <scope>NUCLEOTIDE SEQUENCE [LARGE SCALE GENOMIC DNA]</scope>
    <source>
        <strain evidence="6">cv. Daliak</strain>
    </source>
</reference>
<dbReference type="Proteomes" id="UP000242715">
    <property type="component" value="Unassembled WGS sequence"/>
</dbReference>
<feature type="region of interest" description="Disordered" evidence="1">
    <location>
        <begin position="490"/>
        <end position="518"/>
    </location>
</feature>
<evidence type="ECO:0000259" key="4">
    <source>
        <dbReference type="Pfam" id="PF17919"/>
    </source>
</evidence>
<feature type="compositionally biased region" description="Polar residues" evidence="1">
    <location>
        <begin position="409"/>
        <end position="422"/>
    </location>
</feature>
<dbReference type="Pfam" id="PF03732">
    <property type="entry name" value="Retrotrans_gag"/>
    <property type="match status" value="1"/>
</dbReference>
<dbReference type="Gene3D" id="2.40.70.10">
    <property type="entry name" value="Acid Proteases"/>
    <property type="match status" value="1"/>
</dbReference>
<dbReference type="PANTHER" id="PTHR24559:SF444">
    <property type="entry name" value="REVERSE TRANSCRIPTASE DOMAIN-CONTAINING PROTEIN"/>
    <property type="match status" value="1"/>
</dbReference>
<dbReference type="InterPro" id="IPR043128">
    <property type="entry name" value="Rev_trsase/Diguanyl_cyclase"/>
</dbReference>
<gene>
    <name evidence="5" type="ORF">TSUD_288740</name>
</gene>
<proteinExistence type="predicted"/>
<feature type="domain" description="Reverse transcriptase/retrotransposon-derived protein RNase H-like" evidence="4">
    <location>
        <begin position="1093"/>
        <end position="1191"/>
    </location>
</feature>
<keyword evidence="6" id="KW-1185">Reference proteome</keyword>
<organism evidence="5 6">
    <name type="scientific">Trifolium subterraneum</name>
    <name type="common">Subterranean clover</name>
    <dbReference type="NCBI Taxonomy" id="3900"/>
    <lineage>
        <taxon>Eukaryota</taxon>
        <taxon>Viridiplantae</taxon>
        <taxon>Streptophyta</taxon>
        <taxon>Embryophyta</taxon>
        <taxon>Tracheophyta</taxon>
        <taxon>Spermatophyta</taxon>
        <taxon>Magnoliopsida</taxon>
        <taxon>eudicotyledons</taxon>
        <taxon>Gunneridae</taxon>
        <taxon>Pentapetalae</taxon>
        <taxon>rosids</taxon>
        <taxon>fabids</taxon>
        <taxon>Fabales</taxon>
        <taxon>Fabaceae</taxon>
        <taxon>Papilionoideae</taxon>
        <taxon>50 kb inversion clade</taxon>
        <taxon>NPAAA clade</taxon>
        <taxon>Hologalegina</taxon>
        <taxon>IRL clade</taxon>
        <taxon>Trifolieae</taxon>
        <taxon>Trifolium</taxon>
    </lineage>
</organism>
<feature type="region of interest" description="Disordered" evidence="1">
    <location>
        <begin position="109"/>
        <end position="221"/>
    </location>
</feature>
<evidence type="ECO:0000259" key="2">
    <source>
        <dbReference type="Pfam" id="PF00078"/>
    </source>
</evidence>
<protein>
    <recommendedName>
        <fullName evidence="7">Reverse transcriptase domain-containing protein</fullName>
    </recommendedName>
</protein>
<evidence type="ECO:0000313" key="6">
    <source>
        <dbReference type="Proteomes" id="UP000242715"/>
    </source>
</evidence>
<dbReference type="InterPro" id="IPR053134">
    <property type="entry name" value="RNA-dir_DNA_polymerase"/>
</dbReference>
<dbReference type="Pfam" id="PF00078">
    <property type="entry name" value="RVT_1"/>
    <property type="match status" value="1"/>
</dbReference>
<dbReference type="InterPro" id="IPR000477">
    <property type="entry name" value="RT_dom"/>
</dbReference>
<dbReference type="Gene3D" id="3.30.70.270">
    <property type="match status" value="2"/>
</dbReference>
<sequence length="1212" mass="136735">MAGANHKFVGENNPPNHPHQSDGVETSVTPEGSAAHAQVTPLDAPPPHQPPHQPPQPEDPLTVPQVPQGAPMGVVMAALVNTINMQGQILREQADNMRGQNELIREQNQRIRAVEDSRAASRISRSVRQQRSPTPVNNRSRSRSRNKCSPPRRNNRSPPKNGEAAARGGNARHSPRRESPGSGDERHREPISRRIMDIPLLRGLEKPPTLDKYDGTTDPDEHVQSVETALDYKNLRGSIKSKIFPLSLVRGASTWWRNLPPGSIDSWEKLGRMFTAHFTTSRRHPKTVASLKAIIQGPEESLRSYIERFNKVSVEVEATDKMKLYLLEEGLREGTKFQEAVGIVEVQTPDAFFELAQRYIKWEDKQKASEVRRPKNSEAGGPSSQREERRGDEKKREGGKVREAKPPKSQLTYHTPLNSPRDSILSEISSAEFKSTGIRFPKQLPAKPNVDKKKFCRFHKSYGHVTDDRVHLKDAIEILIHKGYARQYIDGQPRTTNNAPRKNQLAVDPASPEQPVEEENRVIGGVALAISKPEDFVPLPLNEEKKAIDYLAAHLDGKVKEISVPLAFYREEVPGGSLNFQIPLLVRAKIANFDVRRILVDLGSSCDIMYSGLFKVLQLTEENLVPYVGSDLQGFNGITKKPWGYVDLIVTFGENKAMKSVKVKFLVVDCPSLYNCIIGRPTLAELFAVSSTIYLKLKYYTKDGHVATINEDTEAARRCFEAASKNLNFVVTPKKKKEETKLPDVNSISTEDAVELDAQTSKKERKQEKRAIKNDLLIKENYRPIPDGEFELVPLDEDLTKGVKIGADLPDLVKRQLKACLSENAELFAWSAAEMPGIDPEVACHQLTIDPRASAVVQRRRKQSPEKAEAARKAVKDLIEANFIVESQACPKDAYPLPNIEKLVDNSSGFKLLSFMDAYFGYNQIKMAEIDKKKTAFMTETSNYYYNVMPFGLKNAGATYQRMMNKVFHNEIGDMLEVYMDDMIVKSEEEIDHTVHLKRVFDQARKFNMRFNPEKCTFGVKAGKFLGFYLTERGIEANPDKCRAFFDYPTQKSKKPIQTLNDMLTSMARFVAKSTQHALPIFKLLRKETTFEWTEECEGALQHLKRALSEPPVLTRPVEGEKLYLYLAVASEAISVVLIRETEQGQKPVYFVSKALQGPELRYLQIEKIALAVIMAARKLRYYFLAHSIVIRIKNSSTHSNKHSTNKAIKRT</sequence>
<dbReference type="CDD" id="cd01647">
    <property type="entry name" value="RT_LTR"/>
    <property type="match status" value="1"/>
</dbReference>
<evidence type="ECO:0000313" key="5">
    <source>
        <dbReference type="EMBL" id="GAU31940.1"/>
    </source>
</evidence>